<feature type="transmembrane region" description="Helical" evidence="7">
    <location>
        <begin position="263"/>
        <end position="284"/>
    </location>
</feature>
<dbReference type="CDD" id="cd06261">
    <property type="entry name" value="TM_PBP2"/>
    <property type="match status" value="1"/>
</dbReference>
<feature type="transmembrane region" description="Helical" evidence="7">
    <location>
        <begin position="77"/>
        <end position="100"/>
    </location>
</feature>
<keyword evidence="2 7" id="KW-0813">Transport</keyword>
<dbReference type="Pfam" id="PF00528">
    <property type="entry name" value="BPD_transp_1"/>
    <property type="match status" value="1"/>
</dbReference>
<keyword evidence="5 7" id="KW-1133">Transmembrane helix</keyword>
<name>A0A9D5Q7B8_9BACT</name>
<dbReference type="PANTHER" id="PTHR43005:SF1">
    <property type="entry name" value="SPERMIDINE_PUTRESCINE TRANSPORT SYSTEM PERMEASE PROTEIN"/>
    <property type="match status" value="1"/>
</dbReference>
<proteinExistence type="inferred from homology"/>
<feature type="transmembrane region" description="Helical" evidence="7">
    <location>
        <begin position="109"/>
        <end position="129"/>
    </location>
</feature>
<dbReference type="EMBL" id="WJJP01000454">
    <property type="protein sequence ID" value="MBD3325711.1"/>
    <property type="molecule type" value="Genomic_DNA"/>
</dbReference>
<evidence type="ECO:0000256" key="1">
    <source>
        <dbReference type="ARBA" id="ARBA00004651"/>
    </source>
</evidence>
<protein>
    <submittedName>
        <fullName evidence="9">ABC transporter permease subunit</fullName>
    </submittedName>
</protein>
<evidence type="ECO:0000256" key="6">
    <source>
        <dbReference type="ARBA" id="ARBA00023136"/>
    </source>
</evidence>
<evidence type="ECO:0000256" key="3">
    <source>
        <dbReference type="ARBA" id="ARBA00022475"/>
    </source>
</evidence>
<dbReference type="Proteomes" id="UP000649604">
    <property type="component" value="Unassembled WGS sequence"/>
</dbReference>
<dbReference type="PANTHER" id="PTHR43005">
    <property type="entry name" value="BLR7065 PROTEIN"/>
    <property type="match status" value="1"/>
</dbReference>
<evidence type="ECO:0000259" key="8">
    <source>
        <dbReference type="PROSITE" id="PS50928"/>
    </source>
</evidence>
<keyword evidence="6 7" id="KW-0472">Membrane</keyword>
<keyword evidence="3" id="KW-1003">Cell membrane</keyword>
<dbReference type="PROSITE" id="PS50928">
    <property type="entry name" value="ABC_TM1"/>
    <property type="match status" value="1"/>
</dbReference>
<feature type="transmembrane region" description="Helical" evidence="7">
    <location>
        <begin position="170"/>
        <end position="188"/>
    </location>
</feature>
<dbReference type="GO" id="GO:0005886">
    <property type="term" value="C:plasma membrane"/>
    <property type="evidence" value="ECO:0007669"/>
    <property type="project" value="UniProtKB-SubCell"/>
</dbReference>
<organism evidence="9 10">
    <name type="scientific">candidate division KSB3 bacterium</name>
    <dbReference type="NCBI Taxonomy" id="2044937"/>
    <lineage>
        <taxon>Bacteria</taxon>
        <taxon>candidate division KSB3</taxon>
    </lineage>
</organism>
<feature type="domain" description="ABC transmembrane type-1" evidence="8">
    <location>
        <begin position="75"/>
        <end position="285"/>
    </location>
</feature>
<keyword evidence="4 7" id="KW-0812">Transmembrane</keyword>
<evidence type="ECO:0000256" key="4">
    <source>
        <dbReference type="ARBA" id="ARBA00022692"/>
    </source>
</evidence>
<sequence>MSSYVTLQKKRRSTFLYLLLPAVLVLVVITIFPFIYSVVISLTGMEIARPQRGMPFVGLDNYIELANSERFWNSVKVTFIFVFSAVIIEFLLGFGLAYLLKEDFWGRKVVIAFFIAPMVIPPIVSGLNWRFMYDDTIGLINYLISFVGISRQSWLGSPNLALPSVIVTDIWQWTPFLMLIILAGFHALPNEPFEAAKVDGASNWQTLRYVTLPMLKQVISVGILIRIIELFRTFDTIYIMTEGGPGVVTETMSIRSYLLGFRFFSTARACAFSLVMLFLIIVVCTKFFNTIQGGEEGYA</sequence>
<dbReference type="InterPro" id="IPR035906">
    <property type="entry name" value="MetI-like_sf"/>
</dbReference>
<dbReference type="InterPro" id="IPR000515">
    <property type="entry name" value="MetI-like"/>
</dbReference>
<accession>A0A9D5Q7B8</accession>
<evidence type="ECO:0000313" key="10">
    <source>
        <dbReference type="Proteomes" id="UP000649604"/>
    </source>
</evidence>
<evidence type="ECO:0000256" key="7">
    <source>
        <dbReference type="RuleBase" id="RU363032"/>
    </source>
</evidence>
<dbReference type="SUPFAM" id="SSF161098">
    <property type="entry name" value="MetI-like"/>
    <property type="match status" value="1"/>
</dbReference>
<evidence type="ECO:0000256" key="2">
    <source>
        <dbReference type="ARBA" id="ARBA00022448"/>
    </source>
</evidence>
<reference evidence="9" key="1">
    <citation type="submission" date="2019-11" db="EMBL/GenBank/DDBJ databases">
        <title>Microbial mats filling the niche in hypersaline microbial mats.</title>
        <authorList>
            <person name="Wong H.L."/>
            <person name="Macleod F.I."/>
            <person name="White R.A. III"/>
            <person name="Burns B.P."/>
        </authorList>
    </citation>
    <scope>NUCLEOTIDE SEQUENCE</scope>
    <source>
        <strain evidence="9">Rbin_158</strain>
    </source>
</reference>
<evidence type="ECO:0000313" key="9">
    <source>
        <dbReference type="EMBL" id="MBD3325711.1"/>
    </source>
</evidence>
<dbReference type="AlphaFoldDB" id="A0A9D5Q7B8"/>
<feature type="transmembrane region" description="Helical" evidence="7">
    <location>
        <begin position="15"/>
        <end position="36"/>
    </location>
</feature>
<comment type="similarity">
    <text evidence="7">Belongs to the binding-protein-dependent transport system permease family.</text>
</comment>
<dbReference type="Gene3D" id="1.10.3720.10">
    <property type="entry name" value="MetI-like"/>
    <property type="match status" value="1"/>
</dbReference>
<gene>
    <name evidence="9" type="ORF">GF339_14085</name>
</gene>
<comment type="caution">
    <text evidence="9">The sequence shown here is derived from an EMBL/GenBank/DDBJ whole genome shotgun (WGS) entry which is preliminary data.</text>
</comment>
<evidence type="ECO:0000256" key="5">
    <source>
        <dbReference type="ARBA" id="ARBA00022989"/>
    </source>
</evidence>
<comment type="subcellular location">
    <subcellularLocation>
        <location evidence="1 7">Cell membrane</location>
        <topology evidence="1 7">Multi-pass membrane protein</topology>
    </subcellularLocation>
</comment>
<dbReference type="GO" id="GO:0055085">
    <property type="term" value="P:transmembrane transport"/>
    <property type="evidence" value="ECO:0007669"/>
    <property type="project" value="InterPro"/>
</dbReference>